<sequence length="115" mass="12352">MIGFLSKLLRVIDVPTNSVVGSILNSALHYPCHVFTLYARTGRRDNYLNQTNASGYTRSGDPDPKSCSIKKQNSGMINTPLNGGGADEKVTIHRRADCLCSQAGRAGDVRAGCLP</sequence>
<dbReference type="Proteomes" id="UP000196440">
    <property type="component" value="Unassembled WGS sequence"/>
</dbReference>
<reference evidence="1 2" key="1">
    <citation type="submission" date="2017-05" db="EMBL/GenBank/DDBJ databases">
        <title>Whole genome sequencing of Yersinia kristensenii.</title>
        <authorList>
            <person name="Campioni F."/>
        </authorList>
    </citation>
    <scope>NUCLEOTIDE SEQUENCE [LARGE SCALE GENOMIC DNA]</scope>
    <source>
        <strain evidence="1 2">CFSAN060536</strain>
    </source>
</reference>
<dbReference type="AlphaFoldDB" id="A0A208ZMK9"/>
<organism evidence="1 2">
    <name type="scientific">Yersinia intermedia</name>
    <dbReference type="NCBI Taxonomy" id="631"/>
    <lineage>
        <taxon>Bacteria</taxon>
        <taxon>Pseudomonadati</taxon>
        <taxon>Pseudomonadota</taxon>
        <taxon>Gammaproteobacteria</taxon>
        <taxon>Enterobacterales</taxon>
        <taxon>Yersiniaceae</taxon>
        <taxon>Yersinia</taxon>
    </lineage>
</organism>
<name>A0A208ZMK9_YERIN</name>
<accession>A0A208ZMK9</accession>
<evidence type="ECO:0000313" key="2">
    <source>
        <dbReference type="Proteomes" id="UP000196440"/>
    </source>
</evidence>
<evidence type="ECO:0000313" key="1">
    <source>
        <dbReference type="EMBL" id="OVZ81706.1"/>
    </source>
</evidence>
<proteinExistence type="predicted"/>
<gene>
    <name evidence="1" type="ORF">CBW57_21045</name>
</gene>
<protein>
    <submittedName>
        <fullName evidence="1">Uncharacterized protein</fullName>
    </submittedName>
</protein>
<comment type="caution">
    <text evidence="1">The sequence shown here is derived from an EMBL/GenBank/DDBJ whole genome shotgun (WGS) entry which is preliminary data.</text>
</comment>
<dbReference type="EMBL" id="NHOI01000039">
    <property type="protein sequence ID" value="OVZ81706.1"/>
    <property type="molecule type" value="Genomic_DNA"/>
</dbReference>